<comment type="caution">
    <text evidence="3">The sequence shown here is derived from an EMBL/GenBank/DDBJ whole genome shotgun (WGS) entry which is preliminary data.</text>
</comment>
<evidence type="ECO:0008006" key="5">
    <source>
        <dbReference type="Google" id="ProtNLM"/>
    </source>
</evidence>
<dbReference type="EMBL" id="BMDY01000003">
    <property type="protein sequence ID" value="GGA96368.1"/>
    <property type="molecule type" value="Genomic_DNA"/>
</dbReference>
<dbReference type="RefSeq" id="WP_055732821.1">
    <property type="nucleotide sequence ID" value="NZ_BMDY01000003.1"/>
</dbReference>
<sequence>MQPEQIEQILSQALELDHVQVTGEGNHFQVVAVGAMFTDLSRVKKQQAVYAPLKEYIASNEIHALGIKAFTPDEWQKQQKFGQL</sequence>
<evidence type="ECO:0000313" key="4">
    <source>
        <dbReference type="Proteomes" id="UP000651977"/>
    </source>
</evidence>
<dbReference type="Gene3D" id="3.30.300.90">
    <property type="entry name" value="BolA-like"/>
    <property type="match status" value="1"/>
</dbReference>
<dbReference type="PANTHER" id="PTHR46229:SF4">
    <property type="entry name" value="ACID STRESS PROTEIN IBAG"/>
    <property type="match status" value="1"/>
</dbReference>
<protein>
    <recommendedName>
        <fullName evidence="5">BolA family transcriptional regulator</fullName>
    </recommendedName>
</protein>
<evidence type="ECO:0000256" key="1">
    <source>
        <dbReference type="ARBA" id="ARBA00005578"/>
    </source>
</evidence>
<dbReference type="PANTHER" id="PTHR46229">
    <property type="entry name" value="BOLA TRANSCRIPTION REGULATOR"/>
    <property type="match status" value="1"/>
</dbReference>
<gene>
    <name evidence="3" type="ORF">GCM10007414_06650</name>
</gene>
<dbReference type="InterPro" id="IPR050961">
    <property type="entry name" value="BolA/IbaG_stress_morph_reg"/>
</dbReference>
<name>A0ABQ1HZ79_9ALTE</name>
<dbReference type="SUPFAM" id="SSF82657">
    <property type="entry name" value="BolA-like"/>
    <property type="match status" value="1"/>
</dbReference>
<evidence type="ECO:0000313" key="3">
    <source>
        <dbReference type="EMBL" id="GGA96368.1"/>
    </source>
</evidence>
<comment type="similarity">
    <text evidence="1 2">Belongs to the BolA/IbaG family.</text>
</comment>
<dbReference type="Pfam" id="PF01722">
    <property type="entry name" value="BolA"/>
    <property type="match status" value="1"/>
</dbReference>
<accession>A0ABQ1HZ79</accession>
<proteinExistence type="inferred from homology"/>
<dbReference type="Proteomes" id="UP000651977">
    <property type="component" value="Unassembled WGS sequence"/>
</dbReference>
<dbReference type="InterPro" id="IPR036065">
    <property type="entry name" value="BolA-like_sf"/>
</dbReference>
<dbReference type="InterPro" id="IPR002634">
    <property type="entry name" value="BolA"/>
</dbReference>
<keyword evidence="4" id="KW-1185">Reference proteome</keyword>
<dbReference type="PIRSF" id="PIRSF003113">
    <property type="entry name" value="BolA"/>
    <property type="match status" value="1"/>
</dbReference>
<reference evidence="4" key="1">
    <citation type="journal article" date="2019" name="Int. J. Syst. Evol. Microbiol.">
        <title>The Global Catalogue of Microorganisms (GCM) 10K type strain sequencing project: providing services to taxonomists for standard genome sequencing and annotation.</title>
        <authorList>
            <consortium name="The Broad Institute Genomics Platform"/>
            <consortium name="The Broad Institute Genome Sequencing Center for Infectious Disease"/>
            <person name="Wu L."/>
            <person name="Ma J."/>
        </authorList>
    </citation>
    <scope>NUCLEOTIDE SEQUENCE [LARGE SCALE GENOMIC DNA]</scope>
    <source>
        <strain evidence="4">CGMCC 1.10131</strain>
    </source>
</reference>
<organism evidence="3 4">
    <name type="scientific">Agarivorans gilvus</name>
    <dbReference type="NCBI Taxonomy" id="680279"/>
    <lineage>
        <taxon>Bacteria</taxon>
        <taxon>Pseudomonadati</taxon>
        <taxon>Pseudomonadota</taxon>
        <taxon>Gammaproteobacteria</taxon>
        <taxon>Alteromonadales</taxon>
        <taxon>Alteromonadaceae</taxon>
        <taxon>Agarivorans</taxon>
    </lineage>
</organism>
<evidence type="ECO:0000256" key="2">
    <source>
        <dbReference type="RuleBase" id="RU003860"/>
    </source>
</evidence>